<accession>A0ABN3NER8</accession>
<reference evidence="1 2" key="1">
    <citation type="journal article" date="2019" name="Int. J. Syst. Evol. Microbiol.">
        <title>The Global Catalogue of Microorganisms (GCM) 10K type strain sequencing project: providing services to taxonomists for standard genome sequencing and annotation.</title>
        <authorList>
            <consortium name="The Broad Institute Genomics Platform"/>
            <consortium name="The Broad Institute Genome Sequencing Center for Infectious Disease"/>
            <person name="Wu L."/>
            <person name="Ma J."/>
        </authorList>
    </citation>
    <scope>NUCLEOTIDE SEQUENCE [LARGE SCALE GENOMIC DNA]</scope>
    <source>
        <strain evidence="1 2">JCM 6924</strain>
    </source>
</reference>
<proteinExistence type="predicted"/>
<comment type="caution">
    <text evidence="1">The sequence shown here is derived from an EMBL/GenBank/DDBJ whole genome shotgun (WGS) entry which is preliminary data.</text>
</comment>
<gene>
    <name evidence="1" type="ORF">GCM10010423_11070</name>
</gene>
<name>A0ABN3NER8_9ACTN</name>
<evidence type="ECO:0008006" key="3">
    <source>
        <dbReference type="Google" id="ProtNLM"/>
    </source>
</evidence>
<evidence type="ECO:0000313" key="2">
    <source>
        <dbReference type="Proteomes" id="UP001501095"/>
    </source>
</evidence>
<sequence>MWIGGYNCSVASAGVDKWESGLTSTAAGSGRVKRGGRLMERSEEVLKSQLPELAGLQLAQIDELPSAGLRASVRKLLERLEDEQEPLYSFNANI</sequence>
<evidence type="ECO:0000313" key="1">
    <source>
        <dbReference type="EMBL" id="GAA2520328.1"/>
    </source>
</evidence>
<protein>
    <recommendedName>
        <fullName evidence="3">FXSXX-COOH protein</fullName>
    </recommendedName>
</protein>
<organism evidence="1 2">
    <name type="scientific">Streptomyces levis</name>
    <dbReference type="NCBI Taxonomy" id="285566"/>
    <lineage>
        <taxon>Bacteria</taxon>
        <taxon>Bacillati</taxon>
        <taxon>Actinomycetota</taxon>
        <taxon>Actinomycetes</taxon>
        <taxon>Kitasatosporales</taxon>
        <taxon>Streptomycetaceae</taxon>
        <taxon>Streptomyces</taxon>
    </lineage>
</organism>
<dbReference type="EMBL" id="BAAATM010000003">
    <property type="protein sequence ID" value="GAA2520328.1"/>
    <property type="molecule type" value="Genomic_DNA"/>
</dbReference>
<keyword evidence="2" id="KW-1185">Reference proteome</keyword>
<dbReference type="Proteomes" id="UP001501095">
    <property type="component" value="Unassembled WGS sequence"/>
</dbReference>